<keyword evidence="2" id="KW-1185">Reference proteome</keyword>
<dbReference type="EMBL" id="JAPMOS010000116">
    <property type="protein sequence ID" value="KAJ4455168.1"/>
    <property type="molecule type" value="Genomic_DNA"/>
</dbReference>
<gene>
    <name evidence="1" type="ORF">PAPYR_9896</name>
</gene>
<organism evidence="1 2">
    <name type="scientific">Paratrimastix pyriformis</name>
    <dbReference type="NCBI Taxonomy" id="342808"/>
    <lineage>
        <taxon>Eukaryota</taxon>
        <taxon>Metamonada</taxon>
        <taxon>Preaxostyla</taxon>
        <taxon>Paratrimastigidae</taxon>
        <taxon>Paratrimastix</taxon>
    </lineage>
</organism>
<name>A0ABQ8U8U0_9EUKA</name>
<accession>A0ABQ8U8U0</accession>
<dbReference type="Proteomes" id="UP001141327">
    <property type="component" value="Unassembled WGS sequence"/>
</dbReference>
<sequence>MEAGHARHYQPSRAVQIYKWEAQRNVMETLEKNHSHCDDSKGVGWGFSQVRVVSKRYQRERALYLVTISKNMGQSEYVPLQPTKFNTPIFRHFLICTRVLNFVFCAC</sequence>
<reference evidence="1" key="1">
    <citation type="journal article" date="2022" name="bioRxiv">
        <title>Genomics of Preaxostyla Flagellates Illuminates Evolutionary Transitions and the Path Towards Mitochondrial Loss.</title>
        <authorList>
            <person name="Novak L.V.F."/>
            <person name="Treitli S.C."/>
            <person name="Pyrih J."/>
            <person name="Halakuc P."/>
            <person name="Pipaliya S.V."/>
            <person name="Vacek V."/>
            <person name="Brzon O."/>
            <person name="Soukal P."/>
            <person name="Eme L."/>
            <person name="Dacks J.B."/>
            <person name="Karnkowska A."/>
            <person name="Elias M."/>
            <person name="Hampl V."/>
        </authorList>
    </citation>
    <scope>NUCLEOTIDE SEQUENCE</scope>
    <source>
        <strain evidence="1">RCP-MX</strain>
    </source>
</reference>
<protein>
    <submittedName>
        <fullName evidence="1">Uncharacterized protein</fullName>
    </submittedName>
</protein>
<comment type="caution">
    <text evidence="1">The sequence shown here is derived from an EMBL/GenBank/DDBJ whole genome shotgun (WGS) entry which is preliminary data.</text>
</comment>
<evidence type="ECO:0000313" key="2">
    <source>
        <dbReference type="Proteomes" id="UP001141327"/>
    </source>
</evidence>
<proteinExistence type="predicted"/>
<evidence type="ECO:0000313" key="1">
    <source>
        <dbReference type="EMBL" id="KAJ4455168.1"/>
    </source>
</evidence>